<dbReference type="EMBL" id="BIFS01000001">
    <property type="protein sequence ID" value="GCE21041.1"/>
    <property type="molecule type" value="Genomic_DNA"/>
</dbReference>
<accession>A0A402APC4</accession>
<comment type="caution">
    <text evidence="1">The sequence shown here is derived from an EMBL/GenBank/DDBJ whole genome shotgun (WGS) entry which is preliminary data.</text>
</comment>
<dbReference type="AlphaFoldDB" id="A0A402APC4"/>
<organism evidence="1 2">
    <name type="scientific">Dictyobacter kobayashii</name>
    <dbReference type="NCBI Taxonomy" id="2014872"/>
    <lineage>
        <taxon>Bacteria</taxon>
        <taxon>Bacillati</taxon>
        <taxon>Chloroflexota</taxon>
        <taxon>Ktedonobacteria</taxon>
        <taxon>Ktedonobacterales</taxon>
        <taxon>Dictyobacteraceae</taxon>
        <taxon>Dictyobacter</taxon>
    </lineage>
</organism>
<keyword evidence="2" id="KW-1185">Reference proteome</keyword>
<dbReference type="RefSeq" id="WP_126552610.1">
    <property type="nucleotide sequence ID" value="NZ_BIFS01000001.1"/>
</dbReference>
<name>A0A402APC4_9CHLR</name>
<evidence type="ECO:0000313" key="2">
    <source>
        <dbReference type="Proteomes" id="UP000287188"/>
    </source>
</evidence>
<evidence type="ECO:0000313" key="1">
    <source>
        <dbReference type="EMBL" id="GCE21041.1"/>
    </source>
</evidence>
<protein>
    <submittedName>
        <fullName evidence="1">Uncharacterized protein</fullName>
    </submittedName>
</protein>
<sequence length="492" mass="57270">MHYPLYFTCAIQNQQTLLDQDGMKGWLLKLVASGYRLVTAEERGESFAAWWNIKRGEYYRELTTEEEAWLPIMREAGMTEALQSRLGSYLNQDSSQLELRAYHVEHTLEFDIELSEAMAWSYNISVDRDYLTGTYEGNNIQAYELWLDAIKLAYQYMHPYYGSLYDIDFPDRKEPTEWLDALMGEIKGLTLVNIFGPELVQRFGHERLLSTPAWRCETLDDGGILLLPEPYWYGYAPTWRAASEHLGFSTTHYRYVAHIAYLFQKFGLFPSPPDVNLLIKATEQTCIMEVLKILIPTERICVEETHWESGEELDTLIRRYAALTQGEWQPENLKTTLSDRWPITEFDFQGQHFIWDYQGTYMSAELDPCKQFNLLSARLSGLFVSMHGYIAYLPAELPTIMHNLFPALKSGWPARAELHWLFPDIPEQTWKQAVPDPPWQLEIKSKQKQDTHSCCEAHRIELCSFVRKGMTGCRGWTSFETLQPLRAQNMHA</sequence>
<proteinExistence type="predicted"/>
<dbReference type="OrthoDB" id="150975at2"/>
<reference evidence="2" key="1">
    <citation type="submission" date="2018-12" db="EMBL/GenBank/DDBJ databases">
        <title>Tengunoibacter tsumagoiensis gen. nov., sp. nov., Dictyobacter kobayashii sp. nov., D. alpinus sp. nov., and D. joshuensis sp. nov. and description of Dictyobacteraceae fam. nov. within the order Ktedonobacterales isolated from Tengu-no-mugimeshi.</title>
        <authorList>
            <person name="Wang C.M."/>
            <person name="Zheng Y."/>
            <person name="Sakai Y."/>
            <person name="Toyoda A."/>
            <person name="Minakuchi Y."/>
            <person name="Abe K."/>
            <person name="Yokota A."/>
            <person name="Yabe S."/>
        </authorList>
    </citation>
    <scope>NUCLEOTIDE SEQUENCE [LARGE SCALE GENOMIC DNA]</scope>
    <source>
        <strain evidence="2">Uno11</strain>
    </source>
</reference>
<gene>
    <name evidence="1" type="ORF">KDK_48410</name>
</gene>
<dbReference type="Proteomes" id="UP000287188">
    <property type="component" value="Unassembled WGS sequence"/>
</dbReference>